<gene>
    <name evidence="1" type="ORF">E2C01_023066</name>
</gene>
<evidence type="ECO:0000313" key="1">
    <source>
        <dbReference type="EMBL" id="MPC29815.1"/>
    </source>
</evidence>
<comment type="caution">
    <text evidence="1">The sequence shown here is derived from an EMBL/GenBank/DDBJ whole genome shotgun (WGS) entry which is preliminary data.</text>
</comment>
<protein>
    <submittedName>
        <fullName evidence="1">Uncharacterized protein</fullName>
    </submittedName>
</protein>
<proteinExistence type="predicted"/>
<dbReference type="Proteomes" id="UP000324222">
    <property type="component" value="Unassembled WGS sequence"/>
</dbReference>
<keyword evidence="2" id="KW-1185">Reference proteome</keyword>
<dbReference type="AlphaFoldDB" id="A0A5B7E8Z3"/>
<evidence type="ECO:0000313" key="2">
    <source>
        <dbReference type="Proteomes" id="UP000324222"/>
    </source>
</evidence>
<reference evidence="1" key="1">
    <citation type="submission" date="2019-05" db="EMBL/GenBank/DDBJ databases">
        <title>Another draft genome of Portunus trituberculatus and its Hox gene families provides insights of decapod evolution.</title>
        <authorList>
            <person name="Jeong J.-H."/>
            <person name="Song I."/>
            <person name="Kim S."/>
            <person name="Choi T."/>
            <person name="Kim D."/>
            <person name="Ryu S."/>
            <person name="Kim W."/>
        </authorList>
    </citation>
    <scope>NUCLEOTIDE SEQUENCE [LARGE SCALE GENOMIC DNA]</scope>
    <source>
        <tissue evidence="1">Muscle</tissue>
    </source>
</reference>
<sequence length="78" mass="8331">MVTDCGVRGEGSDAHLDLPGLVNATMSATAMMAAKPIETTQHARFWEHTMTAPGSYMARLLTMKPLSLGDPARQQLSG</sequence>
<organism evidence="1 2">
    <name type="scientific">Portunus trituberculatus</name>
    <name type="common">Swimming crab</name>
    <name type="synonym">Neptunus trituberculatus</name>
    <dbReference type="NCBI Taxonomy" id="210409"/>
    <lineage>
        <taxon>Eukaryota</taxon>
        <taxon>Metazoa</taxon>
        <taxon>Ecdysozoa</taxon>
        <taxon>Arthropoda</taxon>
        <taxon>Crustacea</taxon>
        <taxon>Multicrustacea</taxon>
        <taxon>Malacostraca</taxon>
        <taxon>Eumalacostraca</taxon>
        <taxon>Eucarida</taxon>
        <taxon>Decapoda</taxon>
        <taxon>Pleocyemata</taxon>
        <taxon>Brachyura</taxon>
        <taxon>Eubrachyura</taxon>
        <taxon>Portunoidea</taxon>
        <taxon>Portunidae</taxon>
        <taxon>Portuninae</taxon>
        <taxon>Portunus</taxon>
    </lineage>
</organism>
<dbReference type="EMBL" id="VSRR010002140">
    <property type="protein sequence ID" value="MPC29815.1"/>
    <property type="molecule type" value="Genomic_DNA"/>
</dbReference>
<accession>A0A5B7E8Z3</accession>
<name>A0A5B7E8Z3_PORTR</name>